<sequence length="250" mass="26665">MPITANTLYRDTMNFTRNQFISILMMSLLTAFITVILNHALSPSGDELQILSSSSSDLSSSVEAGLMDMIQQMTPEQQTVLLKMSAAGTFAALVGNALLTGGVLMLIQLVSDGQRTSALRAIGASAPFLLRLLILILLCTLLIQLGMMLLVIPGVLLAIALSLSPVIVVTEKSGIFNAIKVSTKLAYGNLRATAPAIVMWLLAKIAILLIVSKLPISSPTVLGVVLNGLGNLISAILLIYLFRLYMLLRA</sequence>
<dbReference type="EMBL" id="JACGET010000003">
    <property type="protein sequence ID" value="MBN3105121.1"/>
    <property type="molecule type" value="Genomic_DNA"/>
</dbReference>
<keyword evidence="6 7" id="KW-0472">Membrane</keyword>
<dbReference type="GeneID" id="90771455"/>
<dbReference type="EMBL" id="CP065031">
    <property type="protein sequence ID" value="QPK26184.1"/>
    <property type="molecule type" value="Genomic_DNA"/>
</dbReference>
<reference evidence="8 12" key="1">
    <citation type="submission" date="2020-07" db="EMBL/GenBank/DDBJ databases">
        <title>A pangenomic view of the genus Pectobacterium provides insights into genome organization, phylogeny, and virulence.</title>
        <authorList>
            <person name="Jonkheer E."/>
            <person name="Brankovics B."/>
            <person name="Houwers I."/>
            <person name="Van Der Wolf J."/>
            <person name="Bonants P."/>
            <person name="Vreeburg R."/>
            <person name="Bollema R."/>
            <person name="De Haan J."/>
            <person name="Berke L."/>
            <person name="De Ridder D."/>
            <person name="Smit S."/>
            <person name="Van Der Lee T.A.J."/>
        </authorList>
    </citation>
    <scope>NUCLEOTIDE SEQUENCE [LARGE SCALE GENOMIC DNA]</scope>
    <source>
        <strain evidence="8 12">NAK:384</strain>
    </source>
</reference>
<evidence type="ECO:0000256" key="1">
    <source>
        <dbReference type="ARBA" id="ARBA00004429"/>
    </source>
</evidence>
<dbReference type="GO" id="GO:0005886">
    <property type="term" value="C:plasma membrane"/>
    <property type="evidence" value="ECO:0007669"/>
    <property type="project" value="UniProtKB-SubCell"/>
</dbReference>
<comment type="subcellular location">
    <subcellularLocation>
        <location evidence="1">Cell inner membrane</location>
        <topology evidence="1">Multi-pass membrane protein</topology>
    </subcellularLocation>
    <subcellularLocation>
        <location evidence="7">Cell membrane</location>
        <topology evidence="7">Multi-pass membrane protein</topology>
    </subcellularLocation>
</comment>
<dbReference type="HAMAP" id="MF_01067">
    <property type="entry name" value="UPF0259"/>
    <property type="match status" value="1"/>
</dbReference>
<gene>
    <name evidence="10" type="ORF">F126LOC_010600</name>
    <name evidence="8" type="ORF">H4F48_03400</name>
    <name evidence="9" type="ORF">SOV92_01245</name>
</gene>
<dbReference type="InterPro" id="IPR009627">
    <property type="entry name" value="UPF0259"/>
</dbReference>
<proteinExistence type="inferred from homology"/>
<dbReference type="KEGG" id="pbra:B5S52_11645"/>
<evidence type="ECO:0000256" key="7">
    <source>
        <dbReference type="HAMAP-Rule" id="MF_01067"/>
    </source>
</evidence>
<accession>A0A086E7P5</accession>
<comment type="similarity">
    <text evidence="2 7">Belongs to the UPF0259 family.</text>
</comment>
<evidence type="ECO:0000313" key="9">
    <source>
        <dbReference type="EMBL" id="MDY4376475.1"/>
    </source>
</evidence>
<reference evidence="10 11" key="2">
    <citation type="submission" date="2020-11" db="EMBL/GenBank/DDBJ databases">
        <title>Complete genome sequence of Pectobacterium brasiliense strain F126.</title>
        <authorList>
            <person name="Miroshnikov K."/>
            <person name="Vo T.N.H."/>
            <person name="Khodykina M.V."/>
            <person name="Kabanova A.P."/>
            <person name="Shneider M."/>
            <person name="Korzhenkov A."/>
            <person name="Toschakov S.V."/>
            <person name="Miroshnikov K.A."/>
            <person name="Ignatov A.N."/>
            <person name="Mikhailova Y.V."/>
            <person name="Shelenkov A."/>
            <person name="Yanushevich Y.G."/>
            <person name="Evseev P.V."/>
        </authorList>
    </citation>
    <scope>NUCLEOTIDE SEQUENCE [LARGE SCALE GENOMIC DNA]</scope>
    <source>
        <strain evidence="10 11">F126</strain>
    </source>
</reference>
<keyword evidence="5 7" id="KW-1133">Transmembrane helix</keyword>
<dbReference type="EMBL" id="JAXHOZ010000007">
    <property type="protein sequence ID" value="MDY4376475.1"/>
    <property type="molecule type" value="Genomic_DNA"/>
</dbReference>
<feature type="transmembrane region" description="Helical" evidence="7">
    <location>
        <begin position="122"/>
        <end position="143"/>
    </location>
</feature>
<feature type="transmembrane region" description="Helical" evidence="7">
    <location>
        <begin position="224"/>
        <end position="245"/>
    </location>
</feature>
<evidence type="ECO:0000256" key="5">
    <source>
        <dbReference type="ARBA" id="ARBA00022989"/>
    </source>
</evidence>
<keyword evidence="4 7" id="KW-0812">Transmembrane</keyword>
<feature type="transmembrane region" description="Helical" evidence="7">
    <location>
        <begin position="20"/>
        <end position="41"/>
    </location>
</feature>
<dbReference type="Pfam" id="PF06790">
    <property type="entry name" value="UPF0259"/>
    <property type="match status" value="1"/>
</dbReference>
<evidence type="ECO:0000256" key="3">
    <source>
        <dbReference type="ARBA" id="ARBA00022475"/>
    </source>
</evidence>
<feature type="transmembrane region" description="Helical" evidence="7">
    <location>
        <begin position="90"/>
        <end position="110"/>
    </location>
</feature>
<dbReference type="Proteomes" id="UP000762586">
    <property type="component" value="Unassembled WGS sequence"/>
</dbReference>
<evidence type="ECO:0000256" key="4">
    <source>
        <dbReference type="ARBA" id="ARBA00022692"/>
    </source>
</evidence>
<dbReference type="Proteomes" id="UP001269968">
    <property type="component" value="Unassembled WGS sequence"/>
</dbReference>
<feature type="transmembrane region" description="Helical" evidence="7">
    <location>
        <begin position="149"/>
        <end position="169"/>
    </location>
</feature>
<organism evidence="10 11">
    <name type="scientific">Pectobacterium brasiliense</name>
    <dbReference type="NCBI Taxonomy" id="180957"/>
    <lineage>
        <taxon>Bacteria</taxon>
        <taxon>Pseudomonadati</taxon>
        <taxon>Pseudomonadota</taxon>
        <taxon>Gammaproteobacteria</taxon>
        <taxon>Enterobacterales</taxon>
        <taxon>Pectobacteriaceae</taxon>
        <taxon>Pectobacterium</taxon>
    </lineage>
</organism>
<feature type="transmembrane region" description="Helical" evidence="7">
    <location>
        <begin position="190"/>
        <end position="212"/>
    </location>
</feature>
<evidence type="ECO:0000256" key="6">
    <source>
        <dbReference type="ARBA" id="ARBA00023136"/>
    </source>
</evidence>
<dbReference type="AlphaFoldDB" id="A0A086E7P5"/>
<keyword evidence="3 7" id="KW-1003">Cell membrane</keyword>
<evidence type="ECO:0000313" key="11">
    <source>
        <dbReference type="Proteomes" id="UP000269351"/>
    </source>
</evidence>
<dbReference type="RefSeq" id="WP_010275282.1">
    <property type="nucleotide sequence ID" value="NZ_BSWF01000007.1"/>
</dbReference>
<evidence type="ECO:0000313" key="12">
    <source>
        <dbReference type="Proteomes" id="UP000762586"/>
    </source>
</evidence>
<evidence type="ECO:0000256" key="2">
    <source>
        <dbReference type="ARBA" id="ARBA00005633"/>
    </source>
</evidence>
<protein>
    <recommendedName>
        <fullName evidence="7">UPF0259 membrane protein F126LOC_010600</fullName>
    </recommendedName>
</protein>
<dbReference type="Proteomes" id="UP000269351">
    <property type="component" value="Chromosome"/>
</dbReference>
<reference evidence="9" key="3">
    <citation type="submission" date="2023-11" db="EMBL/GenBank/DDBJ databases">
        <title>Comparative genomics revealed phylogeny of phytopathogenic Pectobacterium aroidearum based on whole-genome sequencing and function of putative horizontal acquire islands in P. aroidearum PccS1.</title>
        <authorList>
            <person name="Fan J."/>
            <person name="Yang L."/>
        </authorList>
    </citation>
    <scope>NUCLEOTIDE SEQUENCE</scope>
    <source>
        <strain evidence="9">NJAU140</strain>
    </source>
</reference>
<evidence type="ECO:0000313" key="8">
    <source>
        <dbReference type="EMBL" id="MBN3105121.1"/>
    </source>
</evidence>
<evidence type="ECO:0000313" key="10">
    <source>
        <dbReference type="EMBL" id="QPK26184.1"/>
    </source>
</evidence>
<name>A0A086E7P5_9GAMM</name>
<dbReference type="NCBIfam" id="NF002774">
    <property type="entry name" value="PRK02868.1"/>
    <property type="match status" value="1"/>
</dbReference>
<keyword evidence="12" id="KW-1185">Reference proteome</keyword>